<dbReference type="Proteomes" id="UP000886523">
    <property type="component" value="Unassembled WGS sequence"/>
</dbReference>
<evidence type="ECO:0000259" key="4">
    <source>
        <dbReference type="PROSITE" id="PS50004"/>
    </source>
</evidence>
<reference evidence="5" key="1">
    <citation type="journal article" date="2020" name="Nat. Commun.">
        <title>Large-scale genome sequencing of mycorrhizal fungi provides insights into the early evolution of symbiotic traits.</title>
        <authorList>
            <person name="Miyauchi S."/>
            <person name="Kiss E."/>
            <person name="Kuo A."/>
            <person name="Drula E."/>
            <person name="Kohler A."/>
            <person name="Sanchez-Garcia M."/>
            <person name="Morin E."/>
            <person name="Andreopoulos B."/>
            <person name="Barry K.W."/>
            <person name="Bonito G."/>
            <person name="Buee M."/>
            <person name="Carver A."/>
            <person name="Chen C."/>
            <person name="Cichocki N."/>
            <person name="Clum A."/>
            <person name="Culley D."/>
            <person name="Crous P.W."/>
            <person name="Fauchery L."/>
            <person name="Girlanda M."/>
            <person name="Hayes R.D."/>
            <person name="Keri Z."/>
            <person name="LaButti K."/>
            <person name="Lipzen A."/>
            <person name="Lombard V."/>
            <person name="Magnuson J."/>
            <person name="Maillard F."/>
            <person name="Murat C."/>
            <person name="Nolan M."/>
            <person name="Ohm R.A."/>
            <person name="Pangilinan J."/>
            <person name="Pereira M.F."/>
            <person name="Perotto S."/>
            <person name="Peter M."/>
            <person name="Pfister S."/>
            <person name="Riley R."/>
            <person name="Sitrit Y."/>
            <person name="Stielow J.B."/>
            <person name="Szollosi G."/>
            <person name="Zifcakova L."/>
            <person name="Stursova M."/>
            <person name="Spatafora J.W."/>
            <person name="Tedersoo L."/>
            <person name="Vaario L.M."/>
            <person name="Yamada A."/>
            <person name="Yan M."/>
            <person name="Wang P."/>
            <person name="Xu J."/>
            <person name="Bruns T."/>
            <person name="Baldrian P."/>
            <person name="Vilgalys R."/>
            <person name="Dunand C."/>
            <person name="Henrissat B."/>
            <person name="Grigoriev I.V."/>
            <person name="Hibbett D."/>
            <person name="Nagy L.G."/>
            <person name="Martin F.M."/>
        </authorList>
    </citation>
    <scope>NUCLEOTIDE SEQUENCE</scope>
    <source>
        <strain evidence="5">UP504</strain>
    </source>
</reference>
<keyword evidence="2" id="KW-0106">Calcium</keyword>
<dbReference type="GO" id="GO:0046872">
    <property type="term" value="F:metal ion binding"/>
    <property type="evidence" value="ECO:0007669"/>
    <property type="project" value="UniProtKB-KW"/>
</dbReference>
<dbReference type="EMBL" id="MU129062">
    <property type="protein sequence ID" value="KAF9508295.1"/>
    <property type="molecule type" value="Genomic_DNA"/>
</dbReference>
<feature type="compositionally biased region" description="Low complexity" evidence="3">
    <location>
        <begin position="1"/>
        <end position="12"/>
    </location>
</feature>
<dbReference type="OrthoDB" id="67700at2759"/>
<evidence type="ECO:0000313" key="6">
    <source>
        <dbReference type="EMBL" id="KAF9508295.1"/>
    </source>
</evidence>
<keyword evidence="1" id="KW-0479">Metal-binding</keyword>
<proteinExistence type="predicted"/>
<organism evidence="5 7">
    <name type="scientific">Hydnum rufescens UP504</name>
    <dbReference type="NCBI Taxonomy" id="1448309"/>
    <lineage>
        <taxon>Eukaryota</taxon>
        <taxon>Fungi</taxon>
        <taxon>Dikarya</taxon>
        <taxon>Basidiomycota</taxon>
        <taxon>Agaricomycotina</taxon>
        <taxon>Agaricomycetes</taxon>
        <taxon>Cantharellales</taxon>
        <taxon>Hydnaceae</taxon>
        <taxon>Hydnum</taxon>
    </lineage>
</organism>
<keyword evidence="7" id="KW-1185">Reference proteome</keyword>
<dbReference type="Pfam" id="PF00168">
    <property type="entry name" value="C2"/>
    <property type="match status" value="1"/>
</dbReference>
<evidence type="ECO:0000256" key="2">
    <source>
        <dbReference type="ARBA" id="ARBA00022837"/>
    </source>
</evidence>
<dbReference type="InterPro" id="IPR000008">
    <property type="entry name" value="C2_dom"/>
</dbReference>
<dbReference type="AlphaFoldDB" id="A0A9P6AMT1"/>
<dbReference type="PANTHER" id="PTHR45911">
    <property type="entry name" value="C2 DOMAIN-CONTAINING PROTEIN"/>
    <property type="match status" value="1"/>
</dbReference>
<name>A0A9P6AMT1_9AGAM</name>
<evidence type="ECO:0000256" key="1">
    <source>
        <dbReference type="ARBA" id="ARBA00022723"/>
    </source>
</evidence>
<gene>
    <name evidence="5" type="ORF">BS47DRAFT_243028</name>
    <name evidence="6" type="ORF">BS47DRAFT_243143</name>
</gene>
<sequence length="135" mass="14673">MWSPSPKNKNSPQPGVFRRTLKSSFSSSTSSKSAVSDFSDGEAPLVILKVQVIGCTNLPAADLNGKSDPYVVLTFGQQRVKTPPIKRTLNPKYLAKDATFELPIYASEVGRYGGFLTLSYGIRILSGKTISLNCR</sequence>
<dbReference type="InterPro" id="IPR035892">
    <property type="entry name" value="C2_domain_sf"/>
</dbReference>
<evidence type="ECO:0000313" key="7">
    <source>
        <dbReference type="Proteomes" id="UP000886523"/>
    </source>
</evidence>
<dbReference type="EMBL" id="MU129062">
    <property type="protein sequence ID" value="KAF9508289.1"/>
    <property type="molecule type" value="Genomic_DNA"/>
</dbReference>
<accession>A0A9P6AMT1</accession>
<dbReference type="SUPFAM" id="SSF49562">
    <property type="entry name" value="C2 domain (Calcium/lipid-binding domain, CaLB)"/>
    <property type="match status" value="1"/>
</dbReference>
<feature type="domain" description="C2" evidence="4">
    <location>
        <begin position="29"/>
        <end position="135"/>
    </location>
</feature>
<dbReference type="CDD" id="cd00030">
    <property type="entry name" value="C2"/>
    <property type="match status" value="1"/>
</dbReference>
<evidence type="ECO:0000313" key="5">
    <source>
        <dbReference type="EMBL" id="KAF9508289.1"/>
    </source>
</evidence>
<feature type="compositionally biased region" description="Low complexity" evidence="3">
    <location>
        <begin position="22"/>
        <end position="38"/>
    </location>
</feature>
<comment type="caution">
    <text evidence="5">The sequence shown here is derived from an EMBL/GenBank/DDBJ whole genome shotgun (WGS) entry which is preliminary data.</text>
</comment>
<feature type="region of interest" description="Disordered" evidence="3">
    <location>
        <begin position="1"/>
        <end position="38"/>
    </location>
</feature>
<protein>
    <recommendedName>
        <fullName evidence="4">C2 domain-containing protein</fullName>
    </recommendedName>
</protein>
<evidence type="ECO:0000256" key="3">
    <source>
        <dbReference type="SAM" id="MobiDB-lite"/>
    </source>
</evidence>
<dbReference type="Gene3D" id="2.60.40.150">
    <property type="entry name" value="C2 domain"/>
    <property type="match status" value="1"/>
</dbReference>
<dbReference type="PROSITE" id="PS50004">
    <property type="entry name" value="C2"/>
    <property type="match status" value="1"/>
</dbReference>